<dbReference type="RefSeq" id="WP_115793437.1">
    <property type="nucleotide sequence ID" value="NZ_QSLN01000031.1"/>
</dbReference>
<dbReference type="AlphaFoldDB" id="A0A3D8P2J0"/>
<evidence type="ECO:0000313" key="2">
    <source>
        <dbReference type="EMBL" id="RDV80725.1"/>
    </source>
</evidence>
<gene>
    <name evidence="2" type="ORF">DXX99_10535</name>
</gene>
<dbReference type="SUPFAM" id="SSF88713">
    <property type="entry name" value="Glycoside hydrolase/deacetylase"/>
    <property type="match status" value="1"/>
</dbReference>
<accession>A0A3D8P2J0</accession>
<dbReference type="Proteomes" id="UP000256329">
    <property type="component" value="Unassembled WGS sequence"/>
</dbReference>
<dbReference type="InterPro" id="IPR002509">
    <property type="entry name" value="NODB_dom"/>
</dbReference>
<keyword evidence="3" id="KW-1185">Reference proteome</keyword>
<proteinExistence type="predicted"/>
<feature type="domain" description="NodB homology" evidence="1">
    <location>
        <begin position="12"/>
        <end position="198"/>
    </location>
</feature>
<reference evidence="2 3" key="1">
    <citation type="submission" date="2018-08" db="EMBL/GenBank/DDBJ databases">
        <title>Form III RuBisCO-mediated autotrophy in Thermodesulfobium bacteria.</title>
        <authorList>
            <person name="Toshchakov S.V."/>
            <person name="Kublanov I.V."/>
            <person name="Frolov E."/>
            <person name="Bonch-Osmolovskaya E.A."/>
            <person name="Tourova T.P."/>
            <person name="Chernych N.A."/>
            <person name="Lebedinsky A.V."/>
        </authorList>
    </citation>
    <scope>NUCLEOTIDE SEQUENCE [LARGE SCALE GENOMIC DNA]</scope>
    <source>
        <strain evidence="2 3">SR</strain>
    </source>
</reference>
<dbReference type="PROSITE" id="PS51677">
    <property type="entry name" value="NODB"/>
    <property type="match status" value="1"/>
</dbReference>
<dbReference type="OrthoDB" id="9806342at2"/>
<organism evidence="2 3">
    <name type="scientific">Ammonifex thiophilus</name>
    <dbReference type="NCBI Taxonomy" id="444093"/>
    <lineage>
        <taxon>Bacteria</taxon>
        <taxon>Bacillati</taxon>
        <taxon>Bacillota</taxon>
        <taxon>Clostridia</taxon>
        <taxon>Thermoanaerobacterales</taxon>
        <taxon>Thermoanaerobacteraceae</taxon>
        <taxon>Ammonifex</taxon>
    </lineage>
</organism>
<evidence type="ECO:0000313" key="3">
    <source>
        <dbReference type="Proteomes" id="UP000256329"/>
    </source>
</evidence>
<evidence type="ECO:0000259" key="1">
    <source>
        <dbReference type="PROSITE" id="PS51677"/>
    </source>
</evidence>
<dbReference type="GO" id="GO:0016810">
    <property type="term" value="F:hydrolase activity, acting on carbon-nitrogen (but not peptide) bonds"/>
    <property type="evidence" value="ECO:0007669"/>
    <property type="project" value="InterPro"/>
</dbReference>
<name>A0A3D8P2J0_9THEO</name>
<sequence>MGVIKKGPREGGKVALTFDDGPDPLYTPLLLECLARFQARATFFVLASKAERYPELIKAMIREGHEVGSHGMKHFPVFLRGYQGARREISQSISLISALAGRPLRFYRPPWGRFNGRVLRASQELGVDIVLWSLDSADWLWGINPEVVVRRLRRASAGDIILCHDGSFIPHRSLVILKALPEVLAWFATQSLKAVTLSEMLEGR</sequence>
<dbReference type="InterPro" id="IPR011330">
    <property type="entry name" value="Glyco_hydro/deAcase_b/a-brl"/>
</dbReference>
<dbReference type="InterPro" id="IPR050248">
    <property type="entry name" value="Polysacc_deacetylase_ArnD"/>
</dbReference>
<dbReference type="CDD" id="cd10959">
    <property type="entry name" value="CE4_NodB_like_3"/>
    <property type="match status" value="1"/>
</dbReference>
<dbReference type="EMBL" id="QSLN01000031">
    <property type="protein sequence ID" value="RDV80725.1"/>
    <property type="molecule type" value="Genomic_DNA"/>
</dbReference>
<dbReference type="Pfam" id="PF01522">
    <property type="entry name" value="Polysacc_deac_1"/>
    <property type="match status" value="1"/>
</dbReference>
<comment type="caution">
    <text evidence="2">The sequence shown here is derived from an EMBL/GenBank/DDBJ whole genome shotgun (WGS) entry which is preliminary data.</text>
</comment>
<dbReference type="Gene3D" id="3.20.20.370">
    <property type="entry name" value="Glycoside hydrolase/deacetylase"/>
    <property type="match status" value="1"/>
</dbReference>
<protein>
    <submittedName>
        <fullName evidence="2">Polysaccharide deacetylase family protein</fullName>
    </submittedName>
</protein>
<dbReference type="PANTHER" id="PTHR10587">
    <property type="entry name" value="GLYCOSYL TRANSFERASE-RELATED"/>
    <property type="match status" value="1"/>
</dbReference>
<dbReference type="GO" id="GO:0005975">
    <property type="term" value="P:carbohydrate metabolic process"/>
    <property type="evidence" value="ECO:0007669"/>
    <property type="project" value="InterPro"/>
</dbReference>